<dbReference type="Proteomes" id="UP000009138">
    <property type="component" value="Unassembled WGS sequence"/>
</dbReference>
<evidence type="ECO:0000313" key="2">
    <source>
        <dbReference type="Proteomes" id="UP000009138"/>
    </source>
</evidence>
<dbReference type="STRING" id="246409.I1C5R4"/>
<gene>
    <name evidence="1" type="ORF">RO3G_08499</name>
</gene>
<reference evidence="1 2" key="1">
    <citation type="journal article" date="2009" name="PLoS Genet.">
        <title>Genomic analysis of the basal lineage fungus Rhizopus oryzae reveals a whole-genome duplication.</title>
        <authorList>
            <person name="Ma L.-J."/>
            <person name="Ibrahim A.S."/>
            <person name="Skory C."/>
            <person name="Grabherr M.G."/>
            <person name="Burger G."/>
            <person name="Butler M."/>
            <person name="Elias M."/>
            <person name="Idnurm A."/>
            <person name="Lang B.F."/>
            <person name="Sone T."/>
            <person name="Abe A."/>
            <person name="Calvo S.E."/>
            <person name="Corrochano L.M."/>
            <person name="Engels R."/>
            <person name="Fu J."/>
            <person name="Hansberg W."/>
            <person name="Kim J.-M."/>
            <person name="Kodira C.D."/>
            <person name="Koehrsen M.J."/>
            <person name="Liu B."/>
            <person name="Miranda-Saavedra D."/>
            <person name="O'Leary S."/>
            <person name="Ortiz-Castellanos L."/>
            <person name="Poulter R."/>
            <person name="Rodriguez-Romero J."/>
            <person name="Ruiz-Herrera J."/>
            <person name="Shen Y.-Q."/>
            <person name="Zeng Q."/>
            <person name="Galagan J."/>
            <person name="Birren B.W."/>
            <person name="Cuomo C.A."/>
            <person name="Wickes B.L."/>
        </authorList>
    </citation>
    <scope>NUCLEOTIDE SEQUENCE [LARGE SCALE GENOMIC DNA]</scope>
    <source>
        <strain evidence="2">RA 99-880 / ATCC MYA-4621 / FGSC 9543 / NRRL 43880</strain>
    </source>
</reference>
<dbReference type="OrthoDB" id="2284298at2759"/>
<dbReference type="EMBL" id="CH476737">
    <property type="protein sequence ID" value="EIE83794.1"/>
    <property type="molecule type" value="Genomic_DNA"/>
</dbReference>
<keyword evidence="2" id="KW-1185">Reference proteome</keyword>
<name>I1C5R4_RHIO9</name>
<dbReference type="AlphaFoldDB" id="I1C5R4"/>
<dbReference type="InParanoid" id="I1C5R4"/>
<evidence type="ECO:0000313" key="1">
    <source>
        <dbReference type="EMBL" id="EIE83794.1"/>
    </source>
</evidence>
<dbReference type="GeneID" id="93615470"/>
<dbReference type="VEuPathDB" id="FungiDB:RO3G_08499"/>
<organism evidence="1 2">
    <name type="scientific">Rhizopus delemar (strain RA 99-880 / ATCC MYA-4621 / FGSC 9543 / NRRL 43880)</name>
    <name type="common">Mucormycosis agent</name>
    <name type="synonym">Rhizopus arrhizus var. delemar</name>
    <dbReference type="NCBI Taxonomy" id="246409"/>
    <lineage>
        <taxon>Eukaryota</taxon>
        <taxon>Fungi</taxon>
        <taxon>Fungi incertae sedis</taxon>
        <taxon>Mucoromycota</taxon>
        <taxon>Mucoromycotina</taxon>
        <taxon>Mucoromycetes</taxon>
        <taxon>Mucorales</taxon>
        <taxon>Mucorineae</taxon>
        <taxon>Rhizopodaceae</taxon>
        <taxon>Rhizopus</taxon>
    </lineage>
</organism>
<dbReference type="RefSeq" id="XP_067519190.1">
    <property type="nucleotide sequence ID" value="XM_067663089.1"/>
</dbReference>
<protein>
    <submittedName>
        <fullName evidence="1">Uncharacterized protein</fullName>
    </submittedName>
</protein>
<proteinExistence type="predicted"/>
<accession>I1C5R4</accession>
<sequence length="102" mass="11462">MEVAYEKKGVSVPVAEKRCMIPRSTAYKLFTEFNAGDNTVLSGGSSKKKSNRGIPQKVFPGHTQFLMPYFDEHPPSIFEMAKKHLLSSLNVSQFPYKDYGSI</sequence>